<protein>
    <submittedName>
        <fullName evidence="2">Uncharacterized protein</fullName>
    </submittedName>
</protein>
<gene>
    <name evidence="2" type="ORF">MYCIT1_LOCUS33020</name>
</gene>
<name>A0AAD2HTA4_9AGAR</name>
<organism evidence="2 3">
    <name type="scientific">Mycena citricolor</name>
    <dbReference type="NCBI Taxonomy" id="2018698"/>
    <lineage>
        <taxon>Eukaryota</taxon>
        <taxon>Fungi</taxon>
        <taxon>Dikarya</taxon>
        <taxon>Basidiomycota</taxon>
        <taxon>Agaricomycotina</taxon>
        <taxon>Agaricomycetes</taxon>
        <taxon>Agaricomycetidae</taxon>
        <taxon>Agaricales</taxon>
        <taxon>Marasmiineae</taxon>
        <taxon>Mycenaceae</taxon>
        <taxon>Mycena</taxon>
    </lineage>
</organism>
<feature type="region of interest" description="Disordered" evidence="1">
    <location>
        <begin position="48"/>
        <end position="83"/>
    </location>
</feature>
<dbReference type="PROSITE" id="PS51257">
    <property type="entry name" value="PROKAR_LIPOPROTEIN"/>
    <property type="match status" value="1"/>
</dbReference>
<feature type="compositionally biased region" description="Basic residues" evidence="1">
    <location>
        <begin position="74"/>
        <end position="83"/>
    </location>
</feature>
<keyword evidence="3" id="KW-1185">Reference proteome</keyword>
<dbReference type="Proteomes" id="UP001295794">
    <property type="component" value="Unassembled WGS sequence"/>
</dbReference>
<evidence type="ECO:0000313" key="3">
    <source>
        <dbReference type="Proteomes" id="UP001295794"/>
    </source>
</evidence>
<evidence type="ECO:0000313" key="2">
    <source>
        <dbReference type="EMBL" id="CAK5281781.1"/>
    </source>
</evidence>
<accession>A0AAD2HTA4</accession>
<dbReference type="AlphaFoldDB" id="A0AAD2HTA4"/>
<proteinExistence type="predicted"/>
<feature type="compositionally biased region" description="Polar residues" evidence="1">
    <location>
        <begin position="48"/>
        <end position="60"/>
    </location>
</feature>
<evidence type="ECO:0000256" key="1">
    <source>
        <dbReference type="SAM" id="MobiDB-lite"/>
    </source>
</evidence>
<dbReference type="EMBL" id="CAVNYO010000444">
    <property type="protein sequence ID" value="CAK5281781.1"/>
    <property type="molecule type" value="Genomic_DNA"/>
</dbReference>
<comment type="caution">
    <text evidence="2">The sequence shown here is derived from an EMBL/GenBank/DDBJ whole genome shotgun (WGS) entry which is preliminary data.</text>
</comment>
<sequence length="146" mass="16863">MANRASEISSNYILAGSCRQDHGEMQEKAGRGDPHLTHCKPCLTSLQKRYSSEPSTQPRRQQPGLRFSEDAGPKSKRSFRPHRHGLRVSRECHHWTLLRRTRWPPYPILRHRPCLEKHCLHPPSWEHLRDCSIASSIAPTVSELCQ</sequence>
<reference evidence="2" key="1">
    <citation type="submission" date="2023-11" db="EMBL/GenBank/DDBJ databases">
        <authorList>
            <person name="De Vega J J."/>
            <person name="De Vega J J."/>
        </authorList>
    </citation>
    <scope>NUCLEOTIDE SEQUENCE</scope>
</reference>